<dbReference type="Proteomes" id="UP001519344">
    <property type="component" value="Unassembled WGS sequence"/>
</dbReference>
<dbReference type="PANTHER" id="PTHR30469:SF15">
    <property type="entry name" value="HLYD FAMILY OF SECRETION PROTEINS"/>
    <property type="match status" value="1"/>
</dbReference>
<evidence type="ECO:0000256" key="1">
    <source>
        <dbReference type="SAM" id="Coils"/>
    </source>
</evidence>
<dbReference type="SUPFAM" id="SSF111369">
    <property type="entry name" value="HlyD-like secretion proteins"/>
    <property type="match status" value="1"/>
</dbReference>
<dbReference type="Gene3D" id="2.40.50.100">
    <property type="match status" value="1"/>
</dbReference>
<dbReference type="Gene3D" id="2.40.420.20">
    <property type="match status" value="1"/>
</dbReference>
<feature type="compositionally biased region" description="Gly residues" evidence="2">
    <location>
        <begin position="254"/>
        <end position="275"/>
    </location>
</feature>
<evidence type="ECO:0000313" key="4">
    <source>
        <dbReference type="Proteomes" id="UP001519344"/>
    </source>
</evidence>
<feature type="region of interest" description="Disordered" evidence="2">
    <location>
        <begin position="247"/>
        <end position="279"/>
    </location>
</feature>
<dbReference type="PANTHER" id="PTHR30469">
    <property type="entry name" value="MULTIDRUG RESISTANCE PROTEIN MDTA"/>
    <property type="match status" value="1"/>
</dbReference>
<dbReference type="EMBL" id="JAGGKV010000029">
    <property type="protein sequence ID" value="MBP1967161.1"/>
    <property type="molecule type" value="Genomic_DNA"/>
</dbReference>
<evidence type="ECO:0000256" key="2">
    <source>
        <dbReference type="SAM" id="MobiDB-lite"/>
    </source>
</evidence>
<proteinExistence type="predicted"/>
<dbReference type="RefSeq" id="WP_167057088.1">
    <property type="nucleotide sequence ID" value="NZ_JAAOZR010000014.1"/>
</dbReference>
<accession>A0ABS4I9X0</accession>
<feature type="coiled-coil region" evidence="1">
    <location>
        <begin position="103"/>
        <end position="137"/>
    </location>
</feature>
<comment type="caution">
    <text evidence="3">The sequence shown here is derived from an EMBL/GenBank/DDBJ whole genome shotgun (WGS) entry which is preliminary data.</text>
</comment>
<name>A0ABS4I9X0_9BACL</name>
<organism evidence="3 4">
    <name type="scientific">Paenibacillus aceris</name>
    <dbReference type="NCBI Taxonomy" id="869555"/>
    <lineage>
        <taxon>Bacteria</taxon>
        <taxon>Bacillati</taxon>
        <taxon>Bacillota</taxon>
        <taxon>Bacilli</taxon>
        <taxon>Bacillales</taxon>
        <taxon>Paenibacillaceae</taxon>
        <taxon>Paenibacillus</taxon>
    </lineage>
</organism>
<keyword evidence="1" id="KW-0175">Coiled coil</keyword>
<sequence>MVLKRQRLLTTLFILFFIVLAGLTLFSNTFQTALLPKVTTEKPVKKTLTHTIRGGGVITPKQKNDVVSDNGWKVAKVNVSKNDQVKKGQVLITFDDTADKQQLLDEEDRLKKMSLNREALKEQFVAAQQEGDEAKIRKAKRDLEIDQLDTDIAQRKVDSMRNDLSEKSTLKAPFDGIVADIKAKEGTATPQGQSLITLVNTHEGYELSFSTNEDSAALLQIGEAVTPVVTKDGKPLNVKGTITEIKDGQTVSGDGQGGSTKPGGGGGAEDGGVDSGGKPQKTVVIAVSGEGIQGSEQATVRIEKQANLQGLVISKEMLKKDGADSYVFVVREKKSPLGNSYYVQKAKVNTGDETEEGIIVLSGIAPQEEIIKETSEPLQDGNRIRLN</sequence>
<gene>
    <name evidence="3" type="ORF">J2Z65_006425</name>
</gene>
<protein>
    <submittedName>
        <fullName evidence="3">Multidrug efflux pump subunit AcrA (Membrane-fusion protein)</fullName>
    </submittedName>
</protein>
<reference evidence="3 4" key="1">
    <citation type="submission" date="2021-03" db="EMBL/GenBank/DDBJ databases">
        <title>Genomic Encyclopedia of Type Strains, Phase IV (KMG-IV): sequencing the most valuable type-strain genomes for metagenomic binning, comparative biology and taxonomic classification.</title>
        <authorList>
            <person name="Goeker M."/>
        </authorList>
    </citation>
    <scope>NUCLEOTIDE SEQUENCE [LARGE SCALE GENOMIC DNA]</scope>
    <source>
        <strain evidence="3 4">DSM 24950</strain>
    </source>
</reference>
<keyword evidence="4" id="KW-1185">Reference proteome</keyword>
<evidence type="ECO:0000313" key="3">
    <source>
        <dbReference type="EMBL" id="MBP1967161.1"/>
    </source>
</evidence>